<dbReference type="PANTHER" id="PTHR38643:SF1">
    <property type="entry name" value="PURINE NUCLEOSIDE PERMEASE C285.05-RELATED"/>
    <property type="match status" value="1"/>
</dbReference>
<dbReference type="AlphaFoldDB" id="A0A542W2G9"/>
<name>A0A542W2G9_ZYMMB</name>
<evidence type="ECO:0000313" key="2">
    <source>
        <dbReference type="Proteomes" id="UP000316887"/>
    </source>
</evidence>
<dbReference type="PANTHER" id="PTHR38643">
    <property type="entry name" value="PURINE NUCLEOSIDE PERMEASE C285.05-RELATED"/>
    <property type="match status" value="1"/>
</dbReference>
<protein>
    <submittedName>
        <fullName evidence="1">Purine nucleoside permease</fullName>
    </submittedName>
</protein>
<sequence>MSLAMTAIGLISPVKAATAIKKIEPKVIVVAGWENGADTGDKPGEYQFWVERMHLDQKVPVAGISTQILRRNSDGVYGLVVKDGVTDLAALALDKRFDLRHTYWIFTGISGVNPNIASVGSVAWSRWVVDGDALREIDDRDTPKDWPYGLYAIGADKPNSLPVDPNHYGSVTDVAQLTKAYPLNRGLEHWAYMLSRDVALKDDPVIARQRQQQWTGYPLAQKSPMLLEGETLGAHRYWHGDRRNQWAENWVKLWTKGQGRFVMTNEESQINQREMRVLAELGYIDLNRILVLRSGSNFSMPPKGVPITQSIGDEEPGQVIAFDNNERAGEPVVNALVRKWKEYREHIPSLSE</sequence>
<dbReference type="Pfam" id="PF06516">
    <property type="entry name" value="NUP"/>
    <property type="match status" value="1"/>
</dbReference>
<dbReference type="Proteomes" id="UP000316887">
    <property type="component" value="Unassembled WGS sequence"/>
</dbReference>
<accession>A0A542W2G9</accession>
<dbReference type="GO" id="GO:0055085">
    <property type="term" value="P:transmembrane transport"/>
    <property type="evidence" value="ECO:0007669"/>
    <property type="project" value="InterPro"/>
</dbReference>
<reference evidence="1 2" key="1">
    <citation type="submission" date="2019-06" db="EMBL/GenBank/DDBJ databases">
        <title>Genome sequencing of Zymomonas mobilis strains for genetic engineering and biofuel applications.</title>
        <authorList>
            <person name="Teravest M."/>
        </authorList>
    </citation>
    <scope>NUCLEOTIDE SEQUENCE [LARGE SCALE GENOMIC DNA]</scope>
    <source>
        <strain evidence="1 2">AN0101</strain>
    </source>
</reference>
<dbReference type="InterPro" id="IPR009486">
    <property type="entry name" value="Pur_nuclsid_perm"/>
</dbReference>
<comment type="caution">
    <text evidence="1">The sequence shown here is derived from an EMBL/GenBank/DDBJ whole genome shotgun (WGS) entry which is preliminary data.</text>
</comment>
<gene>
    <name evidence="1" type="ORF">FBY58_1382</name>
</gene>
<proteinExistence type="predicted"/>
<organism evidence="1 2">
    <name type="scientific">Zymomonas mobilis</name>
    <dbReference type="NCBI Taxonomy" id="542"/>
    <lineage>
        <taxon>Bacteria</taxon>
        <taxon>Pseudomonadati</taxon>
        <taxon>Pseudomonadota</taxon>
        <taxon>Alphaproteobacteria</taxon>
        <taxon>Sphingomonadales</taxon>
        <taxon>Zymomonadaceae</taxon>
        <taxon>Zymomonas</taxon>
    </lineage>
</organism>
<dbReference type="PIRSF" id="PIRSF013171">
    <property type="entry name" value="Pur_nuclsid_perm"/>
    <property type="match status" value="1"/>
</dbReference>
<dbReference type="EMBL" id="VFOF01000001">
    <property type="protein sequence ID" value="TQL17778.1"/>
    <property type="molecule type" value="Genomic_DNA"/>
</dbReference>
<evidence type="ECO:0000313" key="1">
    <source>
        <dbReference type="EMBL" id="TQL17778.1"/>
    </source>
</evidence>